<keyword evidence="1 4" id="KW-0489">Methyltransferase</keyword>
<dbReference type="GO" id="GO:0032259">
    <property type="term" value="P:methylation"/>
    <property type="evidence" value="ECO:0007669"/>
    <property type="project" value="UniProtKB-KW"/>
</dbReference>
<dbReference type="InterPro" id="IPR029063">
    <property type="entry name" value="SAM-dependent_MTases_sf"/>
</dbReference>
<comment type="caution">
    <text evidence="5">The sequence shown here is derived from an EMBL/GenBank/DDBJ whole genome shotgun (WGS) entry which is preliminary data.</text>
</comment>
<dbReference type="Pfam" id="PF01209">
    <property type="entry name" value="Ubie_methyltran"/>
    <property type="match status" value="1"/>
</dbReference>
<evidence type="ECO:0000313" key="5">
    <source>
        <dbReference type="EMBL" id="EHJ13639.1"/>
    </source>
</evidence>
<reference evidence="5 6" key="1">
    <citation type="journal article" date="2011" name="Front. Microbiol.">
        <title>Two Strains of Crocosphaera watsonii with Highly Conserved Genomes are Distinguished by Strain-Specific Features.</title>
        <authorList>
            <person name="Bench S.R."/>
            <person name="Ilikchyan I.N."/>
            <person name="Tripp H.J."/>
            <person name="Zehr J.P."/>
        </authorList>
    </citation>
    <scope>NUCLEOTIDE SEQUENCE [LARGE SCALE GENOMIC DNA]</scope>
    <source>
        <strain evidence="5 6">WH 0003</strain>
    </source>
</reference>
<protein>
    <recommendedName>
        <fullName evidence="4">2-phytyl-1,4-naphtoquinone methyltransferase</fullName>
        <ecNumber evidence="4">2.1.1.329</ecNumber>
    </recommendedName>
    <alternativeName>
        <fullName evidence="4">Demethylphylloquinone methyltransferase</fullName>
    </alternativeName>
</protein>
<dbReference type="Proteomes" id="UP000003477">
    <property type="component" value="Unassembled WGS sequence"/>
</dbReference>
<dbReference type="Gene3D" id="3.40.50.150">
    <property type="entry name" value="Vaccinia Virus protein VP39"/>
    <property type="match status" value="1"/>
</dbReference>
<dbReference type="SUPFAM" id="SSF53335">
    <property type="entry name" value="S-adenosyl-L-methionine-dependent methyltransferases"/>
    <property type="match status" value="1"/>
</dbReference>
<dbReference type="RefSeq" id="WP_007310061.1">
    <property type="nucleotide sequence ID" value="NZ_AESD01000255.1"/>
</dbReference>
<evidence type="ECO:0000256" key="4">
    <source>
        <dbReference type="HAMAP-Rule" id="MF_01982"/>
    </source>
</evidence>
<organism evidence="5 6">
    <name type="scientific">Crocosphaera watsonii WH 0003</name>
    <dbReference type="NCBI Taxonomy" id="423471"/>
    <lineage>
        <taxon>Bacteria</taxon>
        <taxon>Bacillati</taxon>
        <taxon>Cyanobacteriota</taxon>
        <taxon>Cyanophyceae</taxon>
        <taxon>Oscillatoriophycideae</taxon>
        <taxon>Chroococcales</taxon>
        <taxon>Aphanothecaceae</taxon>
        <taxon>Crocosphaera</taxon>
    </lineage>
</organism>
<proteinExistence type="inferred from homology"/>
<dbReference type="PROSITE" id="PS51608">
    <property type="entry name" value="SAM_MT_UBIE"/>
    <property type="match status" value="1"/>
</dbReference>
<comment type="catalytic activity">
    <reaction evidence="4">
        <text>demethylphylloquinol + S-adenosyl-L-methionine = phylloquinol + S-adenosyl-L-homocysteine + H(+)</text>
        <dbReference type="Rhea" id="RHEA:40551"/>
        <dbReference type="ChEBI" id="CHEBI:15378"/>
        <dbReference type="ChEBI" id="CHEBI:28433"/>
        <dbReference type="ChEBI" id="CHEBI:57856"/>
        <dbReference type="ChEBI" id="CHEBI:59789"/>
        <dbReference type="ChEBI" id="CHEBI:87844"/>
        <dbReference type="EC" id="2.1.1.329"/>
    </reaction>
</comment>
<comment type="similarity">
    <text evidence="4">Belongs to the class I-like SAM-binding methyltransferase superfamily. MenG/UbiE family.</text>
</comment>
<comment type="pathway">
    <text evidence="4">Cofactor biosynthesis; phylloquinone biosynthesis.</text>
</comment>
<dbReference type="HAMAP" id="MF_01813">
    <property type="entry name" value="MenG_UbiE_methyltr"/>
    <property type="match status" value="1"/>
</dbReference>
<dbReference type="InterPro" id="IPR032904">
    <property type="entry name" value="MenG"/>
</dbReference>
<name>G5J2D7_CROWT</name>
<keyword evidence="5" id="KW-0830">Ubiquinone</keyword>
<dbReference type="InterPro" id="IPR004033">
    <property type="entry name" value="UbiE/COQ5_MeTrFase"/>
</dbReference>
<dbReference type="CDD" id="cd02440">
    <property type="entry name" value="AdoMet_MTases"/>
    <property type="match status" value="1"/>
</dbReference>
<evidence type="ECO:0000256" key="3">
    <source>
        <dbReference type="ARBA" id="ARBA00022691"/>
    </source>
</evidence>
<accession>G5J2D7</accession>
<dbReference type="InterPro" id="IPR023576">
    <property type="entry name" value="UbiE/COQ5_MeTrFase_CS"/>
</dbReference>
<dbReference type="PANTHER" id="PTHR43591">
    <property type="entry name" value="METHYLTRANSFERASE"/>
    <property type="match status" value="1"/>
</dbReference>
<dbReference type="PANTHER" id="PTHR43591:SF24">
    <property type="entry name" value="2-METHOXY-6-POLYPRENYL-1,4-BENZOQUINOL METHYLASE, MITOCHONDRIAL"/>
    <property type="match status" value="1"/>
</dbReference>
<evidence type="ECO:0000256" key="1">
    <source>
        <dbReference type="ARBA" id="ARBA00022603"/>
    </source>
</evidence>
<comment type="function">
    <text evidence="4">Methyltransferase required for the conversion of 2-phytyl-1,4-beta-naphthoquinol to phylloquinol.</text>
</comment>
<dbReference type="PROSITE" id="PS01183">
    <property type="entry name" value="UBIE_1"/>
    <property type="match status" value="1"/>
</dbReference>
<dbReference type="HAMAP" id="MF_01982">
    <property type="entry name" value="MenG_phylloquinone_subfam"/>
    <property type="match status" value="1"/>
</dbReference>
<keyword evidence="3 4" id="KW-0949">S-adenosyl-L-methionine</keyword>
<evidence type="ECO:0000256" key="2">
    <source>
        <dbReference type="ARBA" id="ARBA00022679"/>
    </source>
</evidence>
<dbReference type="GeneID" id="88765440"/>
<dbReference type="GO" id="GO:0042372">
    <property type="term" value="P:phylloquinone biosynthetic process"/>
    <property type="evidence" value="ECO:0007669"/>
    <property type="project" value="UniProtKB-UniRule"/>
</dbReference>
<dbReference type="UniPathway" id="UPA00995"/>
<dbReference type="EMBL" id="AESD01000255">
    <property type="protein sequence ID" value="EHJ13639.1"/>
    <property type="molecule type" value="Genomic_DNA"/>
</dbReference>
<sequence length="242" mass="27384">MNPNTWYSPNDIQTIFDRIAPVYDQLNSWLSFGQHRIWKQMTVNWSEPKEGYIGLDICCGSGDISQLLARKVGKTGKVIGLDFSQELLAIAAQRAYDKYPTLPLEWIQGDALNLPFEDNTFDCATMGYGLRNVTDISRSLQEIHRVLKPSAKVAILDFHRPSQPWQEGFQKWYLDNLVVPLAEYYGLKDEYAYIMPSLERFPIGTEQVKLAQEVGFNSVIHYPIAGGLMGVLVGSKTVSSEQ</sequence>
<dbReference type="NCBIfam" id="TIGR01934">
    <property type="entry name" value="MenG_MenH_UbiE"/>
    <property type="match status" value="1"/>
</dbReference>
<dbReference type="NCBIfam" id="NF001244">
    <property type="entry name" value="PRK00216.1-5"/>
    <property type="match status" value="1"/>
</dbReference>
<gene>
    <name evidence="4" type="primary">menG</name>
    <name evidence="5" type="ORF">CWATWH0003_1670</name>
</gene>
<dbReference type="GO" id="GO:0052624">
    <property type="term" value="F:2-phytyl-1,4-naphthoquinone methyltransferase activity"/>
    <property type="evidence" value="ECO:0007669"/>
    <property type="project" value="UniProtKB-EC"/>
</dbReference>
<dbReference type="AlphaFoldDB" id="G5J2D7"/>
<evidence type="ECO:0000313" key="6">
    <source>
        <dbReference type="Proteomes" id="UP000003477"/>
    </source>
</evidence>
<dbReference type="PATRIC" id="fig|423471.3.peg.1560"/>
<keyword evidence="2 4" id="KW-0808">Transferase</keyword>
<dbReference type="EC" id="2.1.1.329" evidence="4"/>